<feature type="compositionally biased region" description="Polar residues" evidence="1">
    <location>
        <begin position="51"/>
        <end position="75"/>
    </location>
</feature>
<gene>
    <name evidence="2" type="ORF">GCM10007890_59130</name>
</gene>
<evidence type="ECO:0000313" key="2">
    <source>
        <dbReference type="EMBL" id="GLS73898.1"/>
    </source>
</evidence>
<protein>
    <submittedName>
        <fullName evidence="2">Uncharacterized protein</fullName>
    </submittedName>
</protein>
<evidence type="ECO:0000256" key="1">
    <source>
        <dbReference type="SAM" id="MobiDB-lite"/>
    </source>
</evidence>
<feature type="region of interest" description="Disordered" evidence="1">
    <location>
        <begin position="26"/>
        <end position="75"/>
    </location>
</feature>
<dbReference type="AlphaFoldDB" id="A0AA37TM32"/>
<reference evidence="3" key="1">
    <citation type="journal article" date="2019" name="Int. J. Syst. Evol. Microbiol.">
        <title>The Global Catalogue of Microorganisms (GCM) 10K type strain sequencing project: providing services to taxonomists for standard genome sequencing and annotation.</title>
        <authorList>
            <consortium name="The Broad Institute Genomics Platform"/>
            <consortium name="The Broad Institute Genome Sequencing Center for Infectious Disease"/>
            <person name="Wu L."/>
            <person name="Ma J."/>
        </authorList>
    </citation>
    <scope>NUCLEOTIDE SEQUENCE [LARGE SCALE GENOMIC DNA]</scope>
    <source>
        <strain evidence="3">NBRC 103632</strain>
    </source>
</reference>
<evidence type="ECO:0000313" key="3">
    <source>
        <dbReference type="Proteomes" id="UP001157440"/>
    </source>
</evidence>
<comment type="caution">
    <text evidence="2">The sequence shown here is derived from an EMBL/GenBank/DDBJ whole genome shotgun (WGS) entry which is preliminary data.</text>
</comment>
<proteinExistence type="predicted"/>
<dbReference type="EMBL" id="BSPL01000032">
    <property type="protein sequence ID" value="GLS73898.1"/>
    <property type="molecule type" value="Genomic_DNA"/>
</dbReference>
<organism evidence="2 3">
    <name type="scientific">Methylobacterium tardum</name>
    <dbReference type="NCBI Taxonomy" id="374432"/>
    <lineage>
        <taxon>Bacteria</taxon>
        <taxon>Pseudomonadati</taxon>
        <taxon>Pseudomonadota</taxon>
        <taxon>Alphaproteobacteria</taxon>
        <taxon>Hyphomicrobiales</taxon>
        <taxon>Methylobacteriaceae</taxon>
        <taxon>Methylobacterium</taxon>
    </lineage>
</organism>
<keyword evidence="3" id="KW-1185">Reference proteome</keyword>
<name>A0AA37TM32_9HYPH</name>
<sequence length="75" mass="7670">MIPICQRLCETEIRPDRVVIPLAGGKAASEPIQPSNPAPGGLVAPELSLDTKPNGTQLGTPSQLSGHVGSSLSGR</sequence>
<accession>A0AA37TM32</accession>
<dbReference type="Proteomes" id="UP001157440">
    <property type="component" value="Unassembled WGS sequence"/>
</dbReference>